<gene>
    <name evidence="17" type="ORF">K5V21_11370</name>
</gene>
<dbReference type="InterPro" id="IPR050398">
    <property type="entry name" value="HssS/ArlS-like"/>
</dbReference>
<dbReference type="SMART" id="SM00387">
    <property type="entry name" value="HATPase_c"/>
    <property type="match status" value="1"/>
</dbReference>
<feature type="transmembrane region" description="Helical" evidence="14">
    <location>
        <begin position="6"/>
        <end position="33"/>
    </location>
</feature>
<dbReference type="CDD" id="cd00082">
    <property type="entry name" value="HisKA"/>
    <property type="match status" value="1"/>
</dbReference>
<dbReference type="EC" id="2.7.13.3" evidence="3"/>
<keyword evidence="8" id="KW-0547">Nucleotide-binding</keyword>
<sequence>MKKSSLAYKLIITFTLILAIALVIVAGVLSIWFKGYYFDQKKDQLNKESTIIESAAISYLTLDKSSNLTTLKNVMDFVGKSVDAEILITDNLGYTYAVSSSEHESYKFSNLGIPKEDMDVLKQGKAIEYGSIKTSTKNDYVYLKPIFNKDYFSGVIVIVIPIDSILDPIIRVNEVIWVTAIIAIILGGIVLYLYSKKSLIEPIGEVATAARRLAKGSVDQRIEVKANNEIGELAQSFNTMAESLQQVDDNRRAFISNVSHELRSPITSIKGFISGILDGVIPRDKEGYYLNIVYEETDRLSRLINDLLDISSLEAGKIKLNKQELDISNLIRHTIAKFEGSINNKCLIVDVVLEKEHQYVIGDNDRITQVVTNLIDNAVKYSHENGNIRINTKSKGDKVFVSIYNDGETLTQEQLVKIWDRFYKADVSRTNKVSTGLGLPIVRLILTEHGEDIWVENYKDTGVIFTFTLTKK</sequence>
<protein>
    <recommendedName>
        <fullName evidence="3">histidine kinase</fullName>
        <ecNumber evidence="3">2.7.13.3</ecNumber>
    </recommendedName>
</protein>
<dbReference type="CDD" id="cd00075">
    <property type="entry name" value="HATPase"/>
    <property type="match status" value="1"/>
</dbReference>
<evidence type="ECO:0000256" key="4">
    <source>
        <dbReference type="ARBA" id="ARBA00022475"/>
    </source>
</evidence>
<dbReference type="SUPFAM" id="SSF158472">
    <property type="entry name" value="HAMP domain-like"/>
    <property type="match status" value="1"/>
</dbReference>
<dbReference type="GO" id="GO:0016301">
    <property type="term" value="F:kinase activity"/>
    <property type="evidence" value="ECO:0007669"/>
    <property type="project" value="UniProtKB-KW"/>
</dbReference>
<proteinExistence type="predicted"/>
<keyword evidence="12" id="KW-0902">Two-component regulatory system</keyword>
<comment type="caution">
    <text evidence="17">The sequence shown here is derived from an EMBL/GenBank/DDBJ whole genome shotgun (WGS) entry which is preliminary data.</text>
</comment>
<keyword evidence="7 14" id="KW-0812">Transmembrane</keyword>
<evidence type="ECO:0000259" key="15">
    <source>
        <dbReference type="PROSITE" id="PS50109"/>
    </source>
</evidence>
<dbReference type="PANTHER" id="PTHR45528:SF1">
    <property type="entry name" value="SENSOR HISTIDINE KINASE CPXA"/>
    <property type="match status" value="1"/>
</dbReference>
<dbReference type="Pfam" id="PF02518">
    <property type="entry name" value="HATPase_c"/>
    <property type="match status" value="1"/>
</dbReference>
<evidence type="ECO:0000256" key="6">
    <source>
        <dbReference type="ARBA" id="ARBA00022679"/>
    </source>
</evidence>
<keyword evidence="18" id="KW-1185">Reference proteome</keyword>
<evidence type="ECO:0000256" key="1">
    <source>
        <dbReference type="ARBA" id="ARBA00000085"/>
    </source>
</evidence>
<evidence type="ECO:0000313" key="18">
    <source>
        <dbReference type="Proteomes" id="UP001299068"/>
    </source>
</evidence>
<keyword evidence="11 14" id="KW-1133">Transmembrane helix</keyword>
<accession>A0ABS7KZV6</accession>
<dbReference type="InterPro" id="IPR036097">
    <property type="entry name" value="HisK_dim/P_sf"/>
</dbReference>
<dbReference type="InterPro" id="IPR003660">
    <property type="entry name" value="HAMP_dom"/>
</dbReference>
<evidence type="ECO:0000256" key="11">
    <source>
        <dbReference type="ARBA" id="ARBA00022989"/>
    </source>
</evidence>
<evidence type="ECO:0000259" key="16">
    <source>
        <dbReference type="PROSITE" id="PS50885"/>
    </source>
</evidence>
<evidence type="ECO:0000256" key="5">
    <source>
        <dbReference type="ARBA" id="ARBA00022553"/>
    </source>
</evidence>
<keyword evidence="5" id="KW-0597">Phosphoprotein</keyword>
<dbReference type="Proteomes" id="UP001299068">
    <property type="component" value="Unassembled WGS sequence"/>
</dbReference>
<feature type="domain" description="Histidine kinase" evidence="15">
    <location>
        <begin position="257"/>
        <end position="472"/>
    </location>
</feature>
<keyword evidence="9 17" id="KW-0418">Kinase</keyword>
<dbReference type="InterPro" id="IPR003594">
    <property type="entry name" value="HATPase_dom"/>
</dbReference>
<dbReference type="InterPro" id="IPR003661">
    <property type="entry name" value="HisK_dim/P_dom"/>
</dbReference>
<dbReference type="Gene3D" id="6.10.340.10">
    <property type="match status" value="1"/>
</dbReference>
<dbReference type="Pfam" id="PF00512">
    <property type="entry name" value="HisKA"/>
    <property type="match status" value="1"/>
</dbReference>
<organism evidence="17 18">
    <name type="scientific">Clostridium sardiniense</name>
    <name type="common">Clostridium absonum</name>
    <dbReference type="NCBI Taxonomy" id="29369"/>
    <lineage>
        <taxon>Bacteria</taxon>
        <taxon>Bacillati</taxon>
        <taxon>Bacillota</taxon>
        <taxon>Clostridia</taxon>
        <taxon>Eubacteriales</taxon>
        <taxon>Clostridiaceae</taxon>
        <taxon>Clostridium</taxon>
    </lineage>
</organism>
<feature type="transmembrane region" description="Helical" evidence="14">
    <location>
        <begin position="151"/>
        <end position="170"/>
    </location>
</feature>
<evidence type="ECO:0000256" key="7">
    <source>
        <dbReference type="ARBA" id="ARBA00022692"/>
    </source>
</evidence>
<dbReference type="Pfam" id="PF00672">
    <property type="entry name" value="HAMP"/>
    <property type="match status" value="1"/>
</dbReference>
<reference evidence="17 18" key="1">
    <citation type="journal article" date="2021" name="Cell Host Microbe">
        <title>in vivo commensal control of Clostridioides difficile virulence.</title>
        <authorList>
            <person name="Girinathan B.P."/>
            <person name="Dibenedetto N."/>
            <person name="Worley J.N."/>
            <person name="Peltier J."/>
            <person name="Arrieta-Ortiz M.L."/>
            <person name="Rupa Christinal Immanuel S."/>
            <person name="Lavin R."/>
            <person name="Delaney M.L."/>
            <person name="Cummins C."/>
            <person name="Hoffmann M."/>
            <person name="Luo Y."/>
            <person name="Gonzalez-Escalona N."/>
            <person name="Allard M."/>
            <person name="Onderdonk A.B."/>
            <person name="Gerber G.K."/>
            <person name="Sonenshein A.L."/>
            <person name="Baliga N."/>
            <person name="Dupuy B."/>
            <person name="Bry L."/>
        </authorList>
    </citation>
    <scope>NUCLEOTIDE SEQUENCE [LARGE SCALE GENOMIC DNA]</scope>
    <source>
        <strain evidence="17 18">DSM 599</strain>
    </source>
</reference>
<dbReference type="SMART" id="SM00388">
    <property type="entry name" value="HisKA"/>
    <property type="match status" value="1"/>
</dbReference>
<keyword evidence="6" id="KW-0808">Transferase</keyword>
<dbReference type="CDD" id="cd06225">
    <property type="entry name" value="HAMP"/>
    <property type="match status" value="1"/>
</dbReference>
<dbReference type="SMART" id="SM00304">
    <property type="entry name" value="HAMP"/>
    <property type="match status" value="1"/>
</dbReference>
<dbReference type="EMBL" id="JAIKTU010000008">
    <property type="protein sequence ID" value="MBY0756047.1"/>
    <property type="molecule type" value="Genomic_DNA"/>
</dbReference>
<comment type="catalytic activity">
    <reaction evidence="1">
        <text>ATP + protein L-histidine = ADP + protein N-phospho-L-histidine.</text>
        <dbReference type="EC" id="2.7.13.3"/>
    </reaction>
</comment>
<dbReference type="RefSeq" id="WP_221861352.1">
    <property type="nucleotide sequence ID" value="NZ_JAIKTU010000008.1"/>
</dbReference>
<name>A0ABS7KZV6_CLOSR</name>
<dbReference type="PROSITE" id="PS50885">
    <property type="entry name" value="HAMP"/>
    <property type="match status" value="1"/>
</dbReference>
<evidence type="ECO:0000256" key="12">
    <source>
        <dbReference type="ARBA" id="ARBA00023012"/>
    </source>
</evidence>
<comment type="subcellular location">
    <subcellularLocation>
        <location evidence="2">Cell membrane</location>
        <topology evidence="2">Multi-pass membrane protein</topology>
    </subcellularLocation>
</comment>
<keyword evidence="13 14" id="KW-0472">Membrane</keyword>
<dbReference type="PROSITE" id="PS50109">
    <property type="entry name" value="HIS_KIN"/>
    <property type="match status" value="1"/>
</dbReference>
<dbReference type="SUPFAM" id="SSF47384">
    <property type="entry name" value="Homodimeric domain of signal transducing histidine kinase"/>
    <property type="match status" value="1"/>
</dbReference>
<evidence type="ECO:0000256" key="3">
    <source>
        <dbReference type="ARBA" id="ARBA00012438"/>
    </source>
</evidence>
<feature type="transmembrane region" description="Helical" evidence="14">
    <location>
        <begin position="176"/>
        <end position="194"/>
    </location>
</feature>
<dbReference type="InterPro" id="IPR005467">
    <property type="entry name" value="His_kinase_dom"/>
</dbReference>
<keyword evidence="10" id="KW-0067">ATP-binding</keyword>
<keyword evidence="4" id="KW-1003">Cell membrane</keyword>
<evidence type="ECO:0000256" key="14">
    <source>
        <dbReference type="SAM" id="Phobius"/>
    </source>
</evidence>
<evidence type="ECO:0000256" key="13">
    <source>
        <dbReference type="ARBA" id="ARBA00023136"/>
    </source>
</evidence>
<evidence type="ECO:0000313" key="17">
    <source>
        <dbReference type="EMBL" id="MBY0756047.1"/>
    </source>
</evidence>
<evidence type="ECO:0000256" key="9">
    <source>
        <dbReference type="ARBA" id="ARBA00022777"/>
    </source>
</evidence>
<evidence type="ECO:0000256" key="8">
    <source>
        <dbReference type="ARBA" id="ARBA00022741"/>
    </source>
</evidence>
<dbReference type="SUPFAM" id="SSF55874">
    <property type="entry name" value="ATPase domain of HSP90 chaperone/DNA topoisomerase II/histidine kinase"/>
    <property type="match status" value="1"/>
</dbReference>
<feature type="domain" description="HAMP" evidence="16">
    <location>
        <begin position="197"/>
        <end position="249"/>
    </location>
</feature>
<dbReference type="InterPro" id="IPR036890">
    <property type="entry name" value="HATPase_C_sf"/>
</dbReference>
<dbReference type="PANTHER" id="PTHR45528">
    <property type="entry name" value="SENSOR HISTIDINE KINASE CPXA"/>
    <property type="match status" value="1"/>
</dbReference>
<dbReference type="Gene3D" id="3.30.565.10">
    <property type="entry name" value="Histidine kinase-like ATPase, C-terminal domain"/>
    <property type="match status" value="1"/>
</dbReference>
<evidence type="ECO:0000256" key="10">
    <source>
        <dbReference type="ARBA" id="ARBA00022840"/>
    </source>
</evidence>
<evidence type="ECO:0000256" key="2">
    <source>
        <dbReference type="ARBA" id="ARBA00004651"/>
    </source>
</evidence>
<dbReference type="Gene3D" id="1.10.287.130">
    <property type="match status" value="1"/>
</dbReference>